<dbReference type="EMBL" id="OZ035842">
    <property type="protein sequence ID" value="CAL1594289.1"/>
    <property type="molecule type" value="Genomic_DNA"/>
</dbReference>
<gene>
    <name evidence="2" type="ORF">KC01_LOCUS23267</name>
</gene>
<name>A0AAV2L1L4_KNICA</name>
<evidence type="ECO:0000256" key="1">
    <source>
        <dbReference type="SAM" id="Phobius"/>
    </source>
</evidence>
<keyword evidence="1" id="KW-1133">Transmembrane helix</keyword>
<reference evidence="2 3" key="1">
    <citation type="submission" date="2024-04" db="EMBL/GenBank/DDBJ databases">
        <authorList>
            <person name="Waldvogel A.-M."/>
            <person name="Schoenle A."/>
        </authorList>
    </citation>
    <scope>NUCLEOTIDE SEQUENCE [LARGE SCALE GENOMIC DNA]</scope>
</reference>
<evidence type="ECO:0000313" key="2">
    <source>
        <dbReference type="EMBL" id="CAL1594289.1"/>
    </source>
</evidence>
<keyword evidence="3" id="KW-1185">Reference proteome</keyword>
<accession>A0AAV2L1L4</accession>
<protein>
    <submittedName>
        <fullName evidence="2">Uncharacterized protein</fullName>
    </submittedName>
</protein>
<keyword evidence="1" id="KW-0812">Transmembrane</keyword>
<proteinExistence type="predicted"/>
<feature type="transmembrane region" description="Helical" evidence="1">
    <location>
        <begin position="166"/>
        <end position="185"/>
    </location>
</feature>
<organism evidence="2 3">
    <name type="scientific">Knipowitschia caucasica</name>
    <name type="common">Caucasian dwarf goby</name>
    <name type="synonym">Pomatoschistus caucasicus</name>
    <dbReference type="NCBI Taxonomy" id="637954"/>
    <lineage>
        <taxon>Eukaryota</taxon>
        <taxon>Metazoa</taxon>
        <taxon>Chordata</taxon>
        <taxon>Craniata</taxon>
        <taxon>Vertebrata</taxon>
        <taxon>Euteleostomi</taxon>
        <taxon>Actinopterygii</taxon>
        <taxon>Neopterygii</taxon>
        <taxon>Teleostei</taxon>
        <taxon>Neoteleostei</taxon>
        <taxon>Acanthomorphata</taxon>
        <taxon>Gobiaria</taxon>
        <taxon>Gobiiformes</taxon>
        <taxon>Gobioidei</taxon>
        <taxon>Gobiidae</taxon>
        <taxon>Gobiinae</taxon>
        <taxon>Knipowitschia</taxon>
    </lineage>
</organism>
<feature type="transmembrane region" description="Helical" evidence="1">
    <location>
        <begin position="52"/>
        <end position="69"/>
    </location>
</feature>
<feature type="transmembrane region" description="Helical" evidence="1">
    <location>
        <begin position="105"/>
        <end position="127"/>
    </location>
</feature>
<feature type="transmembrane region" description="Helical" evidence="1">
    <location>
        <begin position="133"/>
        <end position="154"/>
    </location>
</feature>
<feature type="transmembrane region" description="Helical" evidence="1">
    <location>
        <begin position="75"/>
        <end position="98"/>
    </location>
</feature>
<keyword evidence="1" id="KW-0472">Membrane</keyword>
<dbReference type="Proteomes" id="UP001497482">
    <property type="component" value="Chromosome 20"/>
</dbReference>
<sequence>MVVVGGVGVGGWGGGVWFFGVGGVLFLWLCGWVGVGFGVVGCCVFVLGCRGLWLVFCVWGVCFVIVGGGGFGCCVLWLCVVVFVMYWIVLGVFGCLFWMCDIWGFLFCLYVVGLCLGGVVWGLVVCVGVGFEWLFFCWFVGWGLFVWGLWLLCIVRLGGGVMWVGWGYLLCGLVGCVFRCGGFLWW</sequence>
<evidence type="ECO:0000313" key="3">
    <source>
        <dbReference type="Proteomes" id="UP001497482"/>
    </source>
</evidence>
<feature type="transmembrane region" description="Helical" evidence="1">
    <location>
        <begin position="16"/>
        <end position="47"/>
    </location>
</feature>
<dbReference type="AlphaFoldDB" id="A0AAV2L1L4"/>